<feature type="transmembrane region" description="Helical" evidence="6">
    <location>
        <begin position="46"/>
        <end position="70"/>
    </location>
</feature>
<evidence type="ECO:0000313" key="9">
    <source>
        <dbReference type="Proteomes" id="UP000032568"/>
    </source>
</evidence>
<dbReference type="GO" id="GO:0005886">
    <property type="term" value="C:plasma membrane"/>
    <property type="evidence" value="ECO:0007669"/>
    <property type="project" value="UniProtKB-SubCell"/>
</dbReference>
<evidence type="ECO:0000256" key="3">
    <source>
        <dbReference type="ARBA" id="ARBA00022692"/>
    </source>
</evidence>
<feature type="transmembrane region" description="Helical" evidence="6">
    <location>
        <begin position="128"/>
        <end position="149"/>
    </location>
</feature>
<evidence type="ECO:0000313" key="8">
    <source>
        <dbReference type="EMBL" id="WDD99054.1"/>
    </source>
</evidence>
<keyword evidence="5 6" id="KW-0472">Membrane</keyword>
<comment type="function">
    <text evidence="6">Involved in copper resistance.</text>
</comment>
<reference evidence="8 9" key="1">
    <citation type="journal article" date="2015" name="Genome Announc.">
        <title>Draft Genome Sequences of Marine Isolates of Thalassomonas viridans and Thalassomonas actiniarum.</title>
        <authorList>
            <person name="Olonade I."/>
            <person name="van Zyl L.J."/>
            <person name="Trindade M."/>
        </authorList>
    </citation>
    <scope>NUCLEOTIDE SEQUENCE [LARGE SCALE GENOMIC DNA]</scope>
    <source>
        <strain evidence="8 9">A5K-106</strain>
    </source>
</reference>
<sequence>MELTVWDYSNLVSKWLIYIGVAAAVGGPFIAALIKPASQIKAVIEYVVLGIMLGIVAVIANFFIQVGAFAEAGFGGMFDGELIDLLWQSPVGDSVFWRLSGFTLLMLGLWITGRFTDKSRAGLQKMKGQLMAACYIFALPVLAYSFTFIGHNADIGGIAKWLIAFHVLALAWWIGALYPLWLSCRILEQKALYALMHLFGRLAMVIVGILLISGVSLLVMFMDSPAELITTPYGQLMLLKFLLVSAILLMAAWHKFHLVPAVHHGKKQDCQHLQKSISVEIWVAAVILAVTSVLSTVMGPANLA</sequence>
<gene>
    <name evidence="8" type="ORF">SG35_028205</name>
</gene>
<feature type="transmembrane region" description="Helical" evidence="6">
    <location>
        <begin position="161"/>
        <end position="181"/>
    </location>
</feature>
<dbReference type="EMBL" id="CP059735">
    <property type="protein sequence ID" value="WDD99054.1"/>
    <property type="molecule type" value="Genomic_DNA"/>
</dbReference>
<feature type="transmembrane region" description="Helical" evidence="6">
    <location>
        <begin position="95"/>
        <end position="116"/>
    </location>
</feature>
<evidence type="ECO:0000256" key="4">
    <source>
        <dbReference type="ARBA" id="ARBA00022989"/>
    </source>
</evidence>
<comment type="subcellular location">
    <subcellularLocation>
        <location evidence="6">Cell inner membrane</location>
        <topology evidence="6">Multi-pass membrane protein</topology>
    </subcellularLocation>
    <subcellularLocation>
        <location evidence="1">Cell membrane</location>
        <topology evidence="1">Multi-pass membrane protein</topology>
    </subcellularLocation>
</comment>
<evidence type="ECO:0000256" key="6">
    <source>
        <dbReference type="RuleBase" id="RU369037"/>
    </source>
</evidence>
<feature type="transmembrane region" description="Helical" evidence="6">
    <location>
        <begin position="277"/>
        <end position="298"/>
    </location>
</feature>
<dbReference type="RefSeq" id="WP_044834416.1">
    <property type="nucleotide sequence ID" value="NZ_CP059735.1"/>
</dbReference>
<evidence type="ECO:0000256" key="5">
    <source>
        <dbReference type="ARBA" id="ARBA00023136"/>
    </source>
</evidence>
<dbReference type="KEGG" id="tact:SG35_028205"/>
<name>A0AAF0C3T6_9GAMM</name>
<feature type="transmembrane region" description="Helical" evidence="6">
    <location>
        <begin position="202"/>
        <end position="221"/>
    </location>
</feature>
<keyword evidence="2 6" id="KW-1003">Cell membrane</keyword>
<dbReference type="Proteomes" id="UP000032568">
    <property type="component" value="Chromosome"/>
</dbReference>
<dbReference type="InterPro" id="IPR032694">
    <property type="entry name" value="CopC/D"/>
</dbReference>
<dbReference type="AlphaFoldDB" id="A0AAF0C3T6"/>
<comment type="similarity">
    <text evidence="6">Belongs to the CopD family.</text>
</comment>
<feature type="transmembrane region" description="Helical" evidence="6">
    <location>
        <begin position="15"/>
        <end position="34"/>
    </location>
</feature>
<dbReference type="InterPro" id="IPR008457">
    <property type="entry name" value="Cu-R_CopD_dom"/>
</dbReference>
<evidence type="ECO:0000256" key="2">
    <source>
        <dbReference type="ARBA" id="ARBA00022475"/>
    </source>
</evidence>
<keyword evidence="6" id="KW-0186">Copper</keyword>
<protein>
    <recommendedName>
        <fullName evidence="6">Copper resistance protein D</fullName>
    </recommendedName>
</protein>
<reference evidence="8 9" key="2">
    <citation type="journal article" date="2022" name="Mar. Drugs">
        <title>Bioassay-Guided Fractionation Leads to the Detection of Cholic Acid Generated by the Rare Thalassomonas sp.</title>
        <authorList>
            <person name="Pheiffer F."/>
            <person name="Schneider Y.K."/>
            <person name="Hansen E.H."/>
            <person name="Andersen J.H."/>
            <person name="Isaksson J."/>
            <person name="Busche T."/>
            <person name="R C."/>
            <person name="Kalinowski J."/>
            <person name="Zyl L.V."/>
            <person name="Trindade M."/>
        </authorList>
    </citation>
    <scope>NUCLEOTIDE SEQUENCE [LARGE SCALE GENOMIC DNA]</scope>
    <source>
        <strain evidence="8 9">A5K-106</strain>
    </source>
</reference>
<evidence type="ECO:0000256" key="1">
    <source>
        <dbReference type="ARBA" id="ARBA00004651"/>
    </source>
</evidence>
<evidence type="ECO:0000259" key="7">
    <source>
        <dbReference type="Pfam" id="PF05425"/>
    </source>
</evidence>
<dbReference type="PANTHER" id="PTHR34820:SF4">
    <property type="entry name" value="INNER MEMBRANE PROTEIN YEBZ"/>
    <property type="match status" value="1"/>
</dbReference>
<keyword evidence="3 6" id="KW-0812">Transmembrane</keyword>
<proteinExistence type="inferred from homology"/>
<dbReference type="PANTHER" id="PTHR34820">
    <property type="entry name" value="INNER MEMBRANE PROTEIN YEBZ"/>
    <property type="match status" value="1"/>
</dbReference>
<accession>A0AAF0C3T6</accession>
<feature type="domain" description="Copper resistance protein D" evidence="7">
    <location>
        <begin position="194"/>
        <end position="294"/>
    </location>
</feature>
<dbReference type="Pfam" id="PF05425">
    <property type="entry name" value="CopD"/>
    <property type="match status" value="1"/>
</dbReference>
<keyword evidence="6" id="KW-0997">Cell inner membrane</keyword>
<feature type="transmembrane region" description="Helical" evidence="6">
    <location>
        <begin position="233"/>
        <end position="256"/>
    </location>
</feature>
<dbReference type="GO" id="GO:0046688">
    <property type="term" value="P:response to copper ion"/>
    <property type="evidence" value="ECO:0007669"/>
    <property type="project" value="UniProtKB-UniRule"/>
</dbReference>
<keyword evidence="9" id="KW-1185">Reference proteome</keyword>
<organism evidence="8 9">
    <name type="scientific">Thalassomonas actiniarum</name>
    <dbReference type="NCBI Taxonomy" id="485447"/>
    <lineage>
        <taxon>Bacteria</taxon>
        <taxon>Pseudomonadati</taxon>
        <taxon>Pseudomonadota</taxon>
        <taxon>Gammaproteobacteria</taxon>
        <taxon>Alteromonadales</taxon>
        <taxon>Colwelliaceae</taxon>
        <taxon>Thalassomonas</taxon>
    </lineage>
</organism>
<keyword evidence="4 6" id="KW-1133">Transmembrane helix</keyword>
<dbReference type="GO" id="GO:0006825">
    <property type="term" value="P:copper ion transport"/>
    <property type="evidence" value="ECO:0007669"/>
    <property type="project" value="InterPro"/>
</dbReference>